<name>A0A2N6K0W0_FISMU</name>
<gene>
    <name evidence="1" type="ORF">CEN44_16360</name>
</gene>
<organism evidence="1 2">
    <name type="scientific">Fischerella muscicola CCMEE 5323</name>
    <dbReference type="NCBI Taxonomy" id="2019572"/>
    <lineage>
        <taxon>Bacteria</taxon>
        <taxon>Bacillati</taxon>
        <taxon>Cyanobacteriota</taxon>
        <taxon>Cyanophyceae</taxon>
        <taxon>Nostocales</taxon>
        <taxon>Hapalosiphonaceae</taxon>
        <taxon>Fischerella</taxon>
    </lineage>
</organism>
<accession>A0A2N6K0W0</accession>
<sequence length="482" mass="55530">MKTPFYDGILASLSTKLRLAPPYIAGFDSGSAMLRATAAYLRGEDFPGMGVQPPAIEPIATLINKLPRQVQEVIYTLGSAGEAIPPDRLKDVNAEVASQWIVNEYPQRQYPAVAIGSASGAIVHLCAAVGIPWLPQTFMIPVLHPEIHPDEPKKAMEWGREKAKPLLAANPDLQLHHMYDPNQDRLSLRGMNYFRVKRLRLGETYKYFLENCLPKGATIFIVECQRTWPTTEVDARHIFQFGALGGATESDFFQGGESVAEYLQHYQSPRRQWNPPTPDGERPEAEWGFEATLRDDIENFARDRGYHIRRIIFQEPEHLSPFVAELYRWWYKQRGIIANRLLVESFILLEPMWTLRTGSVPFWMKFNMQPSLDWIENYLESTDPYDEIYMFLFSHGVDAVGLPSIERWRDVFKRARKHGEFIGVEEDKFPRNFATLIRYYTDLQRVISARYPVPGPLMLEQLDQFIQQTGDRFPVQWESVIS</sequence>
<dbReference type="Proteomes" id="UP000235036">
    <property type="component" value="Unassembled WGS sequence"/>
</dbReference>
<protein>
    <submittedName>
        <fullName evidence="1">Uncharacterized protein</fullName>
    </submittedName>
</protein>
<dbReference type="AlphaFoldDB" id="A0A2N6K0W0"/>
<evidence type="ECO:0000313" key="1">
    <source>
        <dbReference type="EMBL" id="PLZ87987.1"/>
    </source>
</evidence>
<reference evidence="1 2" key="1">
    <citation type="submission" date="2017-08" db="EMBL/GenBank/DDBJ databases">
        <title>Genomes of Fischerella (Mastigocladus) sp. strains.</title>
        <authorList>
            <person name="Miller S.R."/>
        </authorList>
    </citation>
    <scope>NUCLEOTIDE SEQUENCE [LARGE SCALE GENOMIC DNA]</scope>
    <source>
        <strain evidence="1 2">CCMEE 5323</strain>
    </source>
</reference>
<comment type="caution">
    <text evidence="1">The sequence shown here is derived from an EMBL/GenBank/DDBJ whole genome shotgun (WGS) entry which is preliminary data.</text>
</comment>
<dbReference type="RefSeq" id="WP_102205423.1">
    <property type="nucleotide sequence ID" value="NZ_CAWNVR010000472.1"/>
</dbReference>
<keyword evidence="2" id="KW-1185">Reference proteome</keyword>
<proteinExistence type="predicted"/>
<evidence type="ECO:0000313" key="2">
    <source>
        <dbReference type="Proteomes" id="UP000235036"/>
    </source>
</evidence>
<dbReference type="EMBL" id="NRQW01000365">
    <property type="protein sequence ID" value="PLZ87987.1"/>
    <property type="molecule type" value="Genomic_DNA"/>
</dbReference>